<feature type="domain" description="Aspartate/ornithine carbamoyltransferase carbamoyl-P binding" evidence="10">
    <location>
        <begin position="21"/>
        <end position="161"/>
    </location>
</feature>
<comment type="pathway">
    <text evidence="2">Amino-acid biosynthesis; L-arginine biosynthesis; L-arginine from L-ornithine and carbamoyl phosphate: step 1/3.</text>
</comment>
<dbReference type="EMBL" id="QBKR01000011">
    <property type="protein sequence ID" value="PTX59679.1"/>
    <property type="molecule type" value="Genomic_DNA"/>
</dbReference>
<accession>A0A2T6BUD3</accession>
<feature type="binding site" evidence="8">
    <location>
        <position position="97"/>
    </location>
    <ligand>
        <name>carbamoyl phosphate</name>
        <dbReference type="ChEBI" id="CHEBI:58228"/>
    </ligand>
</feature>
<dbReference type="PROSITE" id="PS00097">
    <property type="entry name" value="CARBAMOYLTRANSFERASE"/>
    <property type="match status" value="1"/>
</dbReference>
<dbReference type="GO" id="GO:0005737">
    <property type="term" value="C:cytoplasm"/>
    <property type="evidence" value="ECO:0007669"/>
    <property type="project" value="UniProtKB-SubCell"/>
</dbReference>
<evidence type="ECO:0000259" key="9">
    <source>
        <dbReference type="Pfam" id="PF00185"/>
    </source>
</evidence>
<dbReference type="RefSeq" id="WP_108023522.1">
    <property type="nucleotide sequence ID" value="NZ_QBKR01000011.1"/>
</dbReference>
<dbReference type="Pfam" id="PF02729">
    <property type="entry name" value="OTCace_N"/>
    <property type="match status" value="1"/>
</dbReference>
<dbReference type="PRINTS" id="PR00100">
    <property type="entry name" value="AOTCASE"/>
</dbReference>
<comment type="subcellular location">
    <subcellularLocation>
        <location evidence="8">Cytoplasm</location>
    </subcellularLocation>
</comment>
<dbReference type="PANTHER" id="PTHR45753:SF3">
    <property type="entry name" value="ORNITHINE TRANSCARBAMYLASE, MITOCHONDRIAL"/>
    <property type="match status" value="1"/>
</dbReference>
<dbReference type="InterPro" id="IPR006131">
    <property type="entry name" value="Asp_carbamoyltransf_Asp/Orn-bd"/>
</dbReference>
<evidence type="ECO:0000256" key="2">
    <source>
        <dbReference type="ARBA" id="ARBA00004975"/>
    </source>
</evidence>
<evidence type="ECO:0000256" key="6">
    <source>
        <dbReference type="ARBA" id="ARBA00022679"/>
    </source>
</evidence>
<dbReference type="Proteomes" id="UP000244240">
    <property type="component" value="Unassembled WGS sequence"/>
</dbReference>
<evidence type="ECO:0000256" key="5">
    <source>
        <dbReference type="ARBA" id="ARBA00016634"/>
    </source>
</evidence>
<dbReference type="PRINTS" id="PR00102">
    <property type="entry name" value="OTCASE"/>
</dbReference>
<evidence type="ECO:0000256" key="3">
    <source>
        <dbReference type="ARBA" id="ARBA00007805"/>
    </source>
</evidence>
<feature type="binding site" evidence="8">
    <location>
        <begin position="70"/>
        <end position="73"/>
    </location>
    <ligand>
        <name>carbamoyl phosphate</name>
        <dbReference type="ChEBI" id="CHEBI:58228"/>
    </ligand>
</feature>
<dbReference type="GO" id="GO:0019240">
    <property type="term" value="P:citrulline biosynthetic process"/>
    <property type="evidence" value="ECO:0007669"/>
    <property type="project" value="TreeGrafter"/>
</dbReference>
<evidence type="ECO:0000313" key="12">
    <source>
        <dbReference type="Proteomes" id="UP000244240"/>
    </source>
</evidence>
<proteinExistence type="inferred from homology"/>
<feature type="binding site" evidence="8">
    <location>
        <position position="311"/>
    </location>
    <ligand>
        <name>carbamoyl phosphate</name>
        <dbReference type="ChEBI" id="CHEBI:58228"/>
    </ligand>
</feature>
<dbReference type="AlphaFoldDB" id="A0A2T6BUD3"/>
<dbReference type="InterPro" id="IPR006130">
    <property type="entry name" value="Asp/Orn_carbamoylTrfase"/>
</dbReference>
<evidence type="ECO:0000256" key="8">
    <source>
        <dbReference type="HAMAP-Rule" id="MF_01109"/>
    </source>
</evidence>
<gene>
    <name evidence="11" type="ORF">C8P63_111114</name>
</gene>
<evidence type="ECO:0000256" key="7">
    <source>
        <dbReference type="ARBA" id="ARBA00048772"/>
    </source>
</evidence>
<dbReference type="SUPFAM" id="SSF53671">
    <property type="entry name" value="Aspartate/ornithine carbamoyltransferase"/>
    <property type="match status" value="1"/>
</dbReference>
<dbReference type="InterPro" id="IPR036901">
    <property type="entry name" value="Asp/Orn_carbamoylTrfase_sf"/>
</dbReference>
<evidence type="ECO:0000256" key="1">
    <source>
        <dbReference type="ARBA" id="ARBA00003822"/>
    </source>
</evidence>
<dbReference type="GO" id="GO:0004585">
    <property type="term" value="F:ornithine carbamoyltransferase activity"/>
    <property type="evidence" value="ECO:0007669"/>
    <property type="project" value="UniProtKB-UniRule"/>
</dbReference>
<dbReference type="OrthoDB" id="9802587at2"/>
<dbReference type="HAMAP" id="MF_01109">
    <property type="entry name" value="OTCase"/>
    <property type="match status" value="1"/>
</dbReference>
<evidence type="ECO:0000259" key="10">
    <source>
        <dbReference type="Pfam" id="PF02729"/>
    </source>
</evidence>
<dbReference type="PANTHER" id="PTHR45753">
    <property type="entry name" value="ORNITHINE CARBAMOYLTRANSFERASE, MITOCHONDRIAL"/>
    <property type="match status" value="1"/>
</dbReference>
<comment type="similarity">
    <text evidence="3 8">Belongs to the aspartate/ornithine carbamoyltransferase superfamily. OTCase family.</text>
</comment>
<dbReference type="Pfam" id="PF00185">
    <property type="entry name" value="OTCace"/>
    <property type="match status" value="1"/>
</dbReference>
<feature type="domain" description="Aspartate/ornithine carbamoyltransferase Asp/Orn-binding" evidence="9">
    <location>
        <begin position="168"/>
        <end position="320"/>
    </location>
</feature>
<organism evidence="11 12">
    <name type="scientific">Melghirimyces profundicolus</name>
    <dbReference type="NCBI Taxonomy" id="1242148"/>
    <lineage>
        <taxon>Bacteria</taxon>
        <taxon>Bacillati</taxon>
        <taxon>Bacillota</taxon>
        <taxon>Bacilli</taxon>
        <taxon>Bacillales</taxon>
        <taxon>Thermoactinomycetaceae</taxon>
        <taxon>Melghirimyces</taxon>
    </lineage>
</organism>
<dbReference type="InterPro" id="IPR002292">
    <property type="entry name" value="Orn/put_carbamltrans"/>
</dbReference>
<comment type="function">
    <text evidence="1">Reversibly catalyzes the transfer of the carbamoyl group from carbamoyl phosphate (CP) to the N(epsilon) atom of ornithine (ORN) to produce L-citrulline.</text>
</comment>
<feature type="binding site" evidence="8">
    <location>
        <position position="243"/>
    </location>
    <ligand>
        <name>L-ornithine</name>
        <dbReference type="ChEBI" id="CHEBI:46911"/>
    </ligand>
</feature>
<feature type="binding site" evidence="8">
    <location>
        <position position="121"/>
    </location>
    <ligand>
        <name>carbamoyl phosphate</name>
        <dbReference type="ChEBI" id="CHEBI:58228"/>
    </ligand>
</feature>
<dbReference type="NCBIfam" id="NF001986">
    <property type="entry name" value="PRK00779.1"/>
    <property type="match status" value="1"/>
</dbReference>
<keyword evidence="6 8" id="KW-0808">Transferase</keyword>
<comment type="caution">
    <text evidence="11">The sequence shown here is derived from an EMBL/GenBank/DDBJ whole genome shotgun (WGS) entry which is preliminary data.</text>
</comment>
<protein>
    <recommendedName>
        <fullName evidence="5 8">Ornithine carbamoyltransferase</fullName>
        <shortName evidence="8">OTCase</shortName>
        <ecNumber evidence="4 8">2.1.3.3</ecNumber>
    </recommendedName>
</protein>
<dbReference type="Gene3D" id="3.40.50.1370">
    <property type="entry name" value="Aspartate/ornithine carbamoyltransferase"/>
    <property type="match status" value="2"/>
</dbReference>
<dbReference type="InterPro" id="IPR006132">
    <property type="entry name" value="Asp/Orn_carbamoyltranf_P-bd"/>
</dbReference>
<keyword evidence="12" id="KW-1185">Reference proteome</keyword>
<reference evidence="11 12" key="1">
    <citation type="submission" date="2018-04" db="EMBL/GenBank/DDBJ databases">
        <title>Genomic Encyclopedia of Archaeal and Bacterial Type Strains, Phase II (KMG-II): from individual species to whole genera.</title>
        <authorList>
            <person name="Goeker M."/>
        </authorList>
    </citation>
    <scope>NUCLEOTIDE SEQUENCE [LARGE SCALE GENOMIC DNA]</scope>
    <source>
        <strain evidence="11 12">DSM 45787</strain>
    </source>
</reference>
<dbReference type="GO" id="GO:0016597">
    <property type="term" value="F:amino acid binding"/>
    <property type="evidence" value="ECO:0007669"/>
    <property type="project" value="InterPro"/>
</dbReference>
<feature type="binding site" evidence="8">
    <location>
        <begin position="247"/>
        <end position="248"/>
    </location>
    <ligand>
        <name>L-ornithine</name>
        <dbReference type="ChEBI" id="CHEBI:46911"/>
    </ligand>
</feature>
<feature type="binding site" evidence="8">
    <location>
        <position position="179"/>
    </location>
    <ligand>
        <name>L-ornithine</name>
        <dbReference type="ChEBI" id="CHEBI:46911"/>
    </ligand>
</feature>
<dbReference type="FunFam" id="3.40.50.1370:FF:000008">
    <property type="entry name" value="Ornithine carbamoyltransferase"/>
    <property type="match status" value="1"/>
</dbReference>
<comment type="catalytic activity">
    <reaction evidence="7 8">
        <text>carbamoyl phosphate + L-ornithine = L-citrulline + phosphate + H(+)</text>
        <dbReference type="Rhea" id="RHEA:19513"/>
        <dbReference type="ChEBI" id="CHEBI:15378"/>
        <dbReference type="ChEBI" id="CHEBI:43474"/>
        <dbReference type="ChEBI" id="CHEBI:46911"/>
        <dbReference type="ChEBI" id="CHEBI:57743"/>
        <dbReference type="ChEBI" id="CHEBI:58228"/>
        <dbReference type="EC" id="2.1.3.3"/>
    </reaction>
</comment>
<feature type="binding site" evidence="8">
    <location>
        <begin position="283"/>
        <end position="284"/>
    </location>
    <ligand>
        <name>carbamoyl phosphate</name>
        <dbReference type="ChEBI" id="CHEBI:58228"/>
    </ligand>
</feature>
<dbReference type="EC" id="2.1.3.3" evidence="4 8"/>
<evidence type="ECO:0000313" key="11">
    <source>
        <dbReference type="EMBL" id="PTX59679.1"/>
    </source>
</evidence>
<dbReference type="GO" id="GO:0042450">
    <property type="term" value="P:L-arginine biosynthetic process via ornithine"/>
    <property type="evidence" value="ECO:0007669"/>
    <property type="project" value="UniProtKB-UniRule"/>
</dbReference>
<name>A0A2T6BUD3_9BACL</name>
<sequence>MSVNESVIQGVGGSAFSLRGRDCLALSPFTPGEIQFLVDRGLEMKQRYRAGEAFRPLAGKTLAMIFDKPSTRTRVSFETGMTQLGGHALHLNRGELQLGRGESIGDTARVLSGYVDAIQIRTFSHETVTELADHASIPVINGLTDLHHPCQALADLLTLKEEKGELSGLRLAYVGDGNNVLHSLLEAAAATGIHLAAAFPEGYEPDPAVVRQARDTALRTGAVLSFTHDPLEAVEGADAVYTDVWASMGQEEEKKKRIRDFEGFQVNARLMSRARSDALFLHCLPAYRGLEVASEVIDGPRSVVFQQAENRLHAQKALLVELLA</sequence>
<dbReference type="InterPro" id="IPR024904">
    <property type="entry name" value="OTCase_ArgI"/>
</dbReference>
<dbReference type="NCBIfam" id="TIGR00658">
    <property type="entry name" value="orni_carb_tr"/>
    <property type="match status" value="1"/>
</dbReference>
<evidence type="ECO:0000256" key="4">
    <source>
        <dbReference type="ARBA" id="ARBA00013007"/>
    </source>
</evidence>
<keyword evidence="8" id="KW-0963">Cytoplasm</keyword>
<feature type="binding site" evidence="8">
    <location>
        <begin position="148"/>
        <end position="151"/>
    </location>
    <ligand>
        <name>carbamoyl phosphate</name>
        <dbReference type="ChEBI" id="CHEBI:58228"/>
    </ligand>
</feature>